<proteinExistence type="predicted"/>
<reference evidence="2 3" key="1">
    <citation type="submission" date="2018-04" db="EMBL/GenBank/DDBJ databases">
        <title>Genomic Encyclopedia of Archaeal and Bacterial Type Strains, Phase II (KMG-II): from individual species to whole genera.</title>
        <authorList>
            <person name="Goeker M."/>
        </authorList>
    </citation>
    <scope>NUCLEOTIDE SEQUENCE [LARGE SCALE GENOMIC DNA]</scope>
    <source>
        <strain evidence="2 3">DSM 28823</strain>
    </source>
</reference>
<dbReference type="CDD" id="cd09620">
    <property type="entry name" value="CBM9_like_3"/>
    <property type="match status" value="1"/>
</dbReference>
<protein>
    <submittedName>
        <fullName evidence="2">Cellulose/xylan binding protein with CBM9 domain</fullName>
    </submittedName>
</protein>
<dbReference type="GO" id="GO:0030246">
    <property type="term" value="F:carbohydrate binding"/>
    <property type="evidence" value="ECO:0007669"/>
    <property type="project" value="InterPro"/>
</dbReference>
<keyword evidence="3" id="KW-1185">Reference proteome</keyword>
<dbReference type="RefSeq" id="WP_107823589.1">
    <property type="nucleotide sequence ID" value="NZ_OY782574.1"/>
</dbReference>
<evidence type="ECO:0000259" key="1">
    <source>
        <dbReference type="Pfam" id="PF16011"/>
    </source>
</evidence>
<evidence type="ECO:0000313" key="3">
    <source>
        <dbReference type="Proteomes" id="UP000243525"/>
    </source>
</evidence>
<dbReference type="OrthoDB" id="9801646at2"/>
<dbReference type="AlphaFoldDB" id="A0A2T5BXW1"/>
<gene>
    <name evidence="2" type="ORF">C8N47_1235</name>
</gene>
<sequence length="211" mass="23970">MKVPFIDYQANTAAELTAALVPVKATPIAIFSWDEQSPKPDVQFKIAHNNEAILLQYQVRESELIARYSHNNEPVYKDSCVEFFVSFTGGKDYYNLEFNSLGTCLGGYGPERQNRERLSADTLRQIKLQSTISRNSAEQPDCIEWQLNILIPASVFQHTPIDTLAGLKADANFYKCGDELSQPHYLSWKKIDTPTPDFHQPPYFGKIEFEG</sequence>
<dbReference type="EMBL" id="QAAD01000023">
    <property type="protein sequence ID" value="PTN06284.1"/>
    <property type="molecule type" value="Genomic_DNA"/>
</dbReference>
<feature type="domain" description="Carbohydrate-binding" evidence="1">
    <location>
        <begin position="24"/>
        <end position="209"/>
    </location>
</feature>
<comment type="caution">
    <text evidence="2">The sequence shown here is derived from an EMBL/GenBank/DDBJ whole genome shotgun (WGS) entry which is preliminary data.</text>
</comment>
<dbReference type="GO" id="GO:0004553">
    <property type="term" value="F:hydrolase activity, hydrolyzing O-glycosyl compounds"/>
    <property type="evidence" value="ECO:0007669"/>
    <property type="project" value="InterPro"/>
</dbReference>
<dbReference type="Pfam" id="PF16011">
    <property type="entry name" value="CBM9_2"/>
    <property type="match status" value="1"/>
</dbReference>
<dbReference type="SUPFAM" id="SSF49344">
    <property type="entry name" value="CBD9-like"/>
    <property type="match status" value="1"/>
</dbReference>
<name>A0A2T5BXW1_9BACT</name>
<dbReference type="Proteomes" id="UP000243525">
    <property type="component" value="Unassembled WGS sequence"/>
</dbReference>
<dbReference type="InterPro" id="IPR010502">
    <property type="entry name" value="Carb-bd_dom_fam9"/>
</dbReference>
<dbReference type="GO" id="GO:0016052">
    <property type="term" value="P:carbohydrate catabolic process"/>
    <property type="evidence" value="ECO:0007669"/>
    <property type="project" value="InterPro"/>
</dbReference>
<evidence type="ECO:0000313" key="2">
    <source>
        <dbReference type="EMBL" id="PTN06284.1"/>
    </source>
</evidence>
<accession>A0A2T5BXW1</accession>
<dbReference type="Gene3D" id="2.60.40.1190">
    <property type="match status" value="1"/>
</dbReference>
<organism evidence="2 3">
    <name type="scientific">Mangrovibacterium marinum</name>
    <dbReference type="NCBI Taxonomy" id="1639118"/>
    <lineage>
        <taxon>Bacteria</taxon>
        <taxon>Pseudomonadati</taxon>
        <taxon>Bacteroidota</taxon>
        <taxon>Bacteroidia</taxon>
        <taxon>Marinilabiliales</taxon>
        <taxon>Prolixibacteraceae</taxon>
        <taxon>Mangrovibacterium</taxon>
    </lineage>
</organism>